<dbReference type="AlphaFoldDB" id="A0A6A5TZC0"/>
<dbReference type="OrthoDB" id="270167at2759"/>
<dbReference type="InterPro" id="IPR010730">
    <property type="entry name" value="HET"/>
</dbReference>
<name>A0A6A5TZC0_9PLEO</name>
<evidence type="ECO:0000313" key="4">
    <source>
        <dbReference type="Proteomes" id="UP000800035"/>
    </source>
</evidence>
<feature type="domain" description="Heterokaryon incompatibility" evidence="2">
    <location>
        <begin position="130"/>
        <end position="288"/>
    </location>
</feature>
<dbReference type="Pfam" id="PF06985">
    <property type="entry name" value="HET"/>
    <property type="match status" value="1"/>
</dbReference>
<evidence type="ECO:0000259" key="2">
    <source>
        <dbReference type="Pfam" id="PF06985"/>
    </source>
</evidence>
<protein>
    <recommendedName>
        <fullName evidence="2">Heterokaryon incompatibility domain-containing protein</fullName>
    </recommendedName>
</protein>
<dbReference type="PANTHER" id="PTHR24148:SF82">
    <property type="entry name" value="HETEROKARYON INCOMPATIBILITY DOMAIN-CONTAINING PROTEIN"/>
    <property type="match status" value="1"/>
</dbReference>
<keyword evidence="4" id="KW-1185">Reference proteome</keyword>
<evidence type="ECO:0000313" key="3">
    <source>
        <dbReference type="EMBL" id="KAF1957059.1"/>
    </source>
</evidence>
<dbReference type="Proteomes" id="UP000800035">
    <property type="component" value="Unassembled WGS sequence"/>
</dbReference>
<sequence>MAAPTSSHPTSSPWVAQAHCDILEFDDDEVDTSALHSRFIDPTTTQRLLSLPKQHQQSSTITTTSSITPPVSSHARNNEHDDVASALLSSLTRLAPTVAKDFTTKPSTTSALQFRLIHDVDDLPGEEESYIALSYVWKDARHDIPRKLVSPVGELPFGWVRTVEQFPLPISRGVFMGVLGERRMGEGLWFDQVCIEMGDEEERANARAWMGDIYSRAREVVVALDDVVAPPEEVLFLERYMQQYTYSDLSRENRGLYPPFMQQQPLFWSFLDRVLGSMWFERAWCAMEMRMARRHVFLVPCLRHYGDEEEDEEGVWTLVRFTGEFFAHMLRLASELSVGSISLGRQTRIQTLLQHFGARSSSTSIIITSPESTQHSLGSISISTSPASLIPTISTIFPLHASGNPSLPPYLRRLDANRDKVSIILNTCDIPLALKPRTAFQRPDIEDECLRQLLLLGLAARDPAALCTLGAPLRLCDGSVSWLCRPTSLDVPEPIPSSFNTTARTSDQTHVQVKDTSVSAWETITQGSDGRAEYVELSFQFLELPHRMQPNPYFATHVHRACEFIDICTTYSLRTTIPTLRAPSTSTTAAQAEVWNAWHAAPNHPRGPALRNVFIQTLACAFDCGPSWFLDLSSQLALQLPPPPAHTTSPLEPPSPHILEALFTPQIPLQHSIQHPSAFHALTSVLNVLALLITRGIPWASGASECSHGPMIVTAPSPSASASSSASAVNNKAIIFAPFAHSKTLLVAVPDVVKGAEYTGLARAWILTPNNPFTGGHSAKGLVSWVLRGKGVIFGESGFVGGLDEGEKKAVRRHRVYGPSGGE</sequence>
<gene>
    <name evidence="3" type="ORF">CC80DRAFT_411532</name>
</gene>
<proteinExistence type="predicted"/>
<feature type="compositionally biased region" description="Low complexity" evidence="1">
    <location>
        <begin position="58"/>
        <end position="73"/>
    </location>
</feature>
<feature type="region of interest" description="Disordered" evidence="1">
    <location>
        <begin position="52"/>
        <end position="75"/>
    </location>
</feature>
<accession>A0A6A5TZC0</accession>
<reference evidence="3" key="1">
    <citation type="journal article" date="2020" name="Stud. Mycol.">
        <title>101 Dothideomycetes genomes: a test case for predicting lifestyles and emergence of pathogens.</title>
        <authorList>
            <person name="Haridas S."/>
            <person name="Albert R."/>
            <person name="Binder M."/>
            <person name="Bloem J."/>
            <person name="Labutti K."/>
            <person name="Salamov A."/>
            <person name="Andreopoulos B."/>
            <person name="Baker S."/>
            <person name="Barry K."/>
            <person name="Bills G."/>
            <person name="Bluhm B."/>
            <person name="Cannon C."/>
            <person name="Castanera R."/>
            <person name="Culley D."/>
            <person name="Daum C."/>
            <person name="Ezra D."/>
            <person name="Gonzalez J."/>
            <person name="Henrissat B."/>
            <person name="Kuo A."/>
            <person name="Liang C."/>
            <person name="Lipzen A."/>
            <person name="Lutzoni F."/>
            <person name="Magnuson J."/>
            <person name="Mondo S."/>
            <person name="Nolan M."/>
            <person name="Ohm R."/>
            <person name="Pangilinan J."/>
            <person name="Park H.-J."/>
            <person name="Ramirez L."/>
            <person name="Alfaro M."/>
            <person name="Sun H."/>
            <person name="Tritt A."/>
            <person name="Yoshinaga Y."/>
            <person name="Zwiers L.-H."/>
            <person name="Turgeon B."/>
            <person name="Goodwin S."/>
            <person name="Spatafora J."/>
            <person name="Crous P."/>
            <person name="Grigoriev I."/>
        </authorList>
    </citation>
    <scope>NUCLEOTIDE SEQUENCE</scope>
    <source>
        <strain evidence="3">CBS 675.92</strain>
    </source>
</reference>
<dbReference type="InterPro" id="IPR052895">
    <property type="entry name" value="HetReg/Transcr_Mod"/>
</dbReference>
<organism evidence="3 4">
    <name type="scientific">Byssothecium circinans</name>
    <dbReference type="NCBI Taxonomy" id="147558"/>
    <lineage>
        <taxon>Eukaryota</taxon>
        <taxon>Fungi</taxon>
        <taxon>Dikarya</taxon>
        <taxon>Ascomycota</taxon>
        <taxon>Pezizomycotina</taxon>
        <taxon>Dothideomycetes</taxon>
        <taxon>Pleosporomycetidae</taxon>
        <taxon>Pleosporales</taxon>
        <taxon>Massarineae</taxon>
        <taxon>Massarinaceae</taxon>
        <taxon>Byssothecium</taxon>
    </lineage>
</organism>
<dbReference type="PANTHER" id="PTHR24148">
    <property type="entry name" value="ANKYRIN REPEAT DOMAIN-CONTAINING PROTEIN 39 HOMOLOG-RELATED"/>
    <property type="match status" value="1"/>
</dbReference>
<evidence type="ECO:0000256" key="1">
    <source>
        <dbReference type="SAM" id="MobiDB-lite"/>
    </source>
</evidence>
<dbReference type="EMBL" id="ML976990">
    <property type="protein sequence ID" value="KAF1957059.1"/>
    <property type="molecule type" value="Genomic_DNA"/>
</dbReference>